<accession>H2C2N1</accession>
<name>H2C2N1_9CREN</name>
<gene>
    <name evidence="1" type="ORF">MetMK1DRAFT_00010050</name>
</gene>
<dbReference type="RefSeq" id="WP_009071255.1">
    <property type="nucleotide sequence ID" value="NZ_JH597761.1"/>
</dbReference>
<sequence length="76" mass="9130">MADRVYFLKKRILMEGDTQELRRRFTRFYTVTNVETGEEYRVREEELLSFLRNFDSGVEVRLASLEEIYSEVVGNE</sequence>
<evidence type="ECO:0000313" key="2">
    <source>
        <dbReference type="Proteomes" id="UP000003980"/>
    </source>
</evidence>
<dbReference type="eggNOG" id="arCOG00194">
    <property type="taxonomic scope" value="Archaea"/>
</dbReference>
<protein>
    <submittedName>
        <fullName evidence="1">Uncharacterized protein</fullName>
    </submittedName>
</protein>
<dbReference type="EMBL" id="JH597761">
    <property type="protein sequence ID" value="EHP70502.1"/>
    <property type="molecule type" value="Genomic_DNA"/>
</dbReference>
<dbReference type="AlphaFoldDB" id="H2C2N1"/>
<organism evidence="1 2">
    <name type="scientific">Metallosphaera yellowstonensis MK1</name>
    <dbReference type="NCBI Taxonomy" id="671065"/>
    <lineage>
        <taxon>Archaea</taxon>
        <taxon>Thermoproteota</taxon>
        <taxon>Thermoprotei</taxon>
        <taxon>Sulfolobales</taxon>
        <taxon>Sulfolobaceae</taxon>
        <taxon>Metallosphaera</taxon>
    </lineage>
</organism>
<proteinExistence type="predicted"/>
<dbReference type="STRING" id="671065.MetMK1DRAFT_00010050"/>
<dbReference type="HOGENOM" id="CLU_2646002_0_0_2"/>
<keyword evidence="2" id="KW-1185">Reference proteome</keyword>
<dbReference type="Proteomes" id="UP000003980">
    <property type="component" value="Unassembled WGS sequence"/>
</dbReference>
<evidence type="ECO:0000313" key="1">
    <source>
        <dbReference type="EMBL" id="EHP70502.1"/>
    </source>
</evidence>
<reference evidence="1 2" key="1">
    <citation type="submission" date="2012-01" db="EMBL/GenBank/DDBJ databases">
        <title>Improved High-Quality Draft sequence of Metallosphaera yellowstonensis MK1.</title>
        <authorList>
            <consortium name="US DOE Joint Genome Institute"/>
            <person name="Lucas S."/>
            <person name="Han J."/>
            <person name="Cheng J.-F."/>
            <person name="Goodwin L."/>
            <person name="Pitluck S."/>
            <person name="Peters L."/>
            <person name="Teshima H."/>
            <person name="Detter J.C."/>
            <person name="Han C."/>
            <person name="Tapia R."/>
            <person name="Land M."/>
            <person name="Hauser L."/>
            <person name="Kyrpides N."/>
            <person name="Kozubal M."/>
            <person name="Macur R.E."/>
            <person name="Jay Z."/>
            <person name="Inskeep W."/>
            <person name="Woyke T."/>
        </authorList>
    </citation>
    <scope>NUCLEOTIDE SEQUENCE [LARGE SCALE GENOMIC DNA]</scope>
    <source>
        <strain evidence="1 2">MK1</strain>
    </source>
</reference>